<evidence type="ECO:0000313" key="2">
    <source>
        <dbReference type="Proteomes" id="UP000663852"/>
    </source>
</evidence>
<dbReference type="EMBL" id="CAJNOJ010000011">
    <property type="protein sequence ID" value="CAF0788911.1"/>
    <property type="molecule type" value="Genomic_DNA"/>
</dbReference>
<protein>
    <submittedName>
        <fullName evidence="1">Uncharacterized protein</fullName>
    </submittedName>
</protein>
<reference evidence="1" key="1">
    <citation type="submission" date="2021-02" db="EMBL/GenBank/DDBJ databases">
        <authorList>
            <person name="Nowell W R."/>
        </authorList>
    </citation>
    <scope>NUCLEOTIDE SEQUENCE</scope>
</reference>
<comment type="caution">
    <text evidence="1">The sequence shown here is derived from an EMBL/GenBank/DDBJ whole genome shotgun (WGS) entry which is preliminary data.</text>
</comment>
<gene>
    <name evidence="1" type="ORF">EDS130_LOCUS4242</name>
</gene>
<sequence length="165" mass="19153">MLDRLDKIVTALTTAKLTRSSITMSSMTSPSRSFVTKSSAQIRQEVDSRHWQLFETRLKTPATQGNKDNYTKSNDYRIIDRLKKLDRVQTPIEPDQRWKAFCSQLTSKTGEISQLMSIFHNVWTKNWNVTKSETKSNTNENAFMKNFASNERDKKVISSILHQNF</sequence>
<dbReference type="Proteomes" id="UP000663852">
    <property type="component" value="Unassembled WGS sequence"/>
</dbReference>
<evidence type="ECO:0000313" key="1">
    <source>
        <dbReference type="EMBL" id="CAF0788911.1"/>
    </source>
</evidence>
<dbReference type="OrthoDB" id="9972528at2759"/>
<organism evidence="1 2">
    <name type="scientific">Adineta ricciae</name>
    <name type="common">Rotifer</name>
    <dbReference type="NCBI Taxonomy" id="249248"/>
    <lineage>
        <taxon>Eukaryota</taxon>
        <taxon>Metazoa</taxon>
        <taxon>Spiralia</taxon>
        <taxon>Gnathifera</taxon>
        <taxon>Rotifera</taxon>
        <taxon>Eurotatoria</taxon>
        <taxon>Bdelloidea</taxon>
        <taxon>Adinetida</taxon>
        <taxon>Adinetidae</taxon>
        <taxon>Adineta</taxon>
    </lineage>
</organism>
<proteinExistence type="predicted"/>
<dbReference type="AlphaFoldDB" id="A0A813S1Q1"/>
<name>A0A813S1Q1_ADIRI</name>
<accession>A0A813S1Q1</accession>